<keyword evidence="3" id="KW-1185">Reference proteome</keyword>
<name>A0AAW0FH21_9APHY</name>
<comment type="caution">
    <text evidence="2">The sequence shown here is derived from an EMBL/GenBank/DDBJ whole genome shotgun (WGS) entry which is preliminary data.</text>
</comment>
<reference evidence="2 3" key="1">
    <citation type="submission" date="2022-09" db="EMBL/GenBank/DDBJ databases">
        <authorList>
            <person name="Palmer J.M."/>
        </authorList>
    </citation>
    <scope>NUCLEOTIDE SEQUENCE [LARGE SCALE GENOMIC DNA]</scope>
    <source>
        <strain evidence="2 3">DSM 7382</strain>
    </source>
</reference>
<organism evidence="2 3">
    <name type="scientific">Cerrena zonata</name>
    <dbReference type="NCBI Taxonomy" id="2478898"/>
    <lineage>
        <taxon>Eukaryota</taxon>
        <taxon>Fungi</taxon>
        <taxon>Dikarya</taxon>
        <taxon>Basidiomycota</taxon>
        <taxon>Agaricomycotina</taxon>
        <taxon>Agaricomycetes</taxon>
        <taxon>Polyporales</taxon>
        <taxon>Cerrenaceae</taxon>
        <taxon>Cerrena</taxon>
    </lineage>
</organism>
<accession>A0AAW0FH21</accession>
<dbReference type="EMBL" id="JASBNA010000102">
    <property type="protein sequence ID" value="KAK7676863.1"/>
    <property type="molecule type" value="Genomic_DNA"/>
</dbReference>
<feature type="region of interest" description="Disordered" evidence="1">
    <location>
        <begin position="393"/>
        <end position="433"/>
    </location>
</feature>
<evidence type="ECO:0000313" key="3">
    <source>
        <dbReference type="Proteomes" id="UP001385951"/>
    </source>
</evidence>
<proteinExistence type="predicted"/>
<sequence>MSVLLNGVQVHYVSQCDDLPPHIQRLEQHFYCPLPPTPPFSLFSSTIQANLIQLGSNESSFTEVYTCNGDASSHCMPINQIFDSVLTISDIFSNLPPEECTPLYTSPLIRQLINVLVSTMEFNNKLRILTNERFNRPRVQSFNSAQSHAASGLSDLLLSYVIFGEQNKPCESDASDESLLQPLGLPTDAYLLSGTSQSDKDKTITYLPLLVIGNANDIISLITSTLFQRCVWNVTDLPVVGISVSGTNVEVLLGWIDMKNKLEDNEDVVELVPHIARSHPGLPSQPCSGYYDLKNARSICAFSQFLLSLNHHFDDVIKKASELLFYEDICWRTDHGNRCPDRGTTYQDIEARIFSWRDDIPSSSSASSVYYTNNSITSLNSQYVPGETASITIASTSSDDSDPETRSPSTRSTMSTLEEDLPSSSHRSSSPLIHSASTDYQANWMIDRLAFSLPRTAGLKDDHKELRFVTRMTGQYNKITGRIAIPNNWCAAIPDQGYEDRFKNFMTKVRQGWPEVKPQNDIEVVDGKICEILTWIEQYPSSIVSVFEDIARMANDDLMCDRAVYKAESRNLWDALILQFYAYGDRTGRRRILREHKINFSRNIALDASVKYKNRSPKPFLEAIRYYFNIMSALVFQNSYLDDDVDLPESVTTLVCHASAALKTTSGIIRKASNTSDFTEITIRRTKLEPRSGICDTICVVPAYPIQKLVDALNTGGKLGREKAEELARKSCLIQTSDEHRQSVVSSIEIPTPAEDETSSDEIAKAKARVRMAVHDDHILVSFFVTEHKRPGAVQIQSLDRCRQYLVSLVEFLETLGVKTENYPVFGLHVTGWTGQLIMARSYNDPTGKRSRSTYILDHEIETFDITKESDVFHLITVLVRLRMQEDEFLRENNLGDLPDDVLNTLTKWNVTSQIEASADEQAVDSSGRDRFGDSDVLRLDETVINAEIATKAIQT</sequence>
<dbReference type="AlphaFoldDB" id="A0AAW0FH21"/>
<evidence type="ECO:0000313" key="2">
    <source>
        <dbReference type="EMBL" id="KAK7676863.1"/>
    </source>
</evidence>
<feature type="compositionally biased region" description="Low complexity" evidence="1">
    <location>
        <begin position="406"/>
        <end position="433"/>
    </location>
</feature>
<gene>
    <name evidence="2" type="ORF">QCA50_020199</name>
</gene>
<evidence type="ECO:0000256" key="1">
    <source>
        <dbReference type="SAM" id="MobiDB-lite"/>
    </source>
</evidence>
<protein>
    <submittedName>
        <fullName evidence="2">Uncharacterized protein</fullName>
    </submittedName>
</protein>
<dbReference type="Proteomes" id="UP001385951">
    <property type="component" value="Unassembled WGS sequence"/>
</dbReference>